<sequence>MVIHTQPVDPEEVKSLIHQRGQVKGKVTRIKSALDKGKKNPQKITKATLKVYEKKLEAHYQEYVLRHREVIEVVDKKEEQDDVLDVFDQLHTETLVLVEELMEMFNQPQPFRAPIPSFDGQTENWPKFKAMFEDLVGRTRDSDAMKLHHLDKALVGDAAGLITAKMIQDNNYEQVVGLVTLL</sequence>
<dbReference type="Proteomes" id="UP000002320">
    <property type="component" value="Unassembled WGS sequence"/>
</dbReference>
<dbReference type="EnsemblMetazoa" id="CPIJ016425-RA">
    <property type="protein sequence ID" value="CPIJ016425-PA"/>
    <property type="gene ID" value="CPIJ016425"/>
</dbReference>
<dbReference type="Pfam" id="PF03564">
    <property type="entry name" value="DUF1759"/>
    <property type="match status" value="1"/>
</dbReference>
<reference evidence="1" key="1">
    <citation type="submission" date="2007-03" db="EMBL/GenBank/DDBJ databases">
        <title>Annotation of Culex pipiens quinquefasciatus.</title>
        <authorList>
            <consortium name="The Broad Institute Genome Sequencing Platform"/>
            <person name="Atkinson P.W."/>
            <person name="Hemingway J."/>
            <person name="Christensen B.M."/>
            <person name="Higgs S."/>
            <person name="Kodira C."/>
            <person name="Hannick L."/>
            <person name="Megy K."/>
            <person name="O'Leary S."/>
            <person name="Pearson M."/>
            <person name="Haas B.J."/>
            <person name="Mauceli E."/>
            <person name="Wortman J.R."/>
            <person name="Lee N.H."/>
            <person name="Guigo R."/>
            <person name="Stanke M."/>
            <person name="Alvarado L."/>
            <person name="Amedeo P."/>
            <person name="Antoine C.H."/>
            <person name="Arensburger P."/>
            <person name="Bidwell S.L."/>
            <person name="Crawford M."/>
            <person name="Camaro F."/>
            <person name="Devon K."/>
            <person name="Engels R."/>
            <person name="Hammond M."/>
            <person name="Howarth C."/>
            <person name="Koehrsen M."/>
            <person name="Lawson D."/>
            <person name="Montgomery P."/>
            <person name="Nene V."/>
            <person name="Nusbaum C."/>
            <person name="Puiu D."/>
            <person name="Romero-Severson J."/>
            <person name="Severson D.W."/>
            <person name="Shumway M."/>
            <person name="Sisk P."/>
            <person name="Stolte C."/>
            <person name="Zeng Q."/>
            <person name="Eisenstadt E."/>
            <person name="Fraser-Liggett C."/>
            <person name="Strausberg R."/>
            <person name="Galagan J."/>
            <person name="Birren B."/>
            <person name="Collins F.H."/>
        </authorList>
    </citation>
    <scope>NUCLEOTIDE SEQUENCE [LARGE SCALE GENOMIC DNA]</scope>
    <source>
        <strain evidence="1">JHB</strain>
    </source>
</reference>
<reference evidence="2" key="2">
    <citation type="submission" date="2020-05" db="UniProtKB">
        <authorList>
            <consortium name="EnsemblMetazoa"/>
        </authorList>
    </citation>
    <scope>IDENTIFICATION</scope>
    <source>
        <strain evidence="2">JHB</strain>
    </source>
</reference>
<keyword evidence="3" id="KW-1185">Reference proteome</keyword>
<protein>
    <submittedName>
        <fullName evidence="1 2">Uncharacterized protein</fullName>
    </submittedName>
</protein>
<dbReference type="KEGG" id="cqu:CpipJ_CPIJ016425"/>
<dbReference type="EMBL" id="DS232558">
    <property type="protein sequence ID" value="EDS43436.1"/>
    <property type="molecule type" value="Genomic_DNA"/>
</dbReference>
<proteinExistence type="predicted"/>
<dbReference type="VEuPathDB" id="VectorBase:CPIJ016425"/>
<dbReference type="InterPro" id="IPR005312">
    <property type="entry name" value="DUF1759"/>
</dbReference>
<evidence type="ECO:0000313" key="1">
    <source>
        <dbReference type="EMBL" id="EDS43436.1"/>
    </source>
</evidence>
<gene>
    <name evidence="2" type="primary">6049776</name>
    <name evidence="1" type="ORF">CpipJ_CPIJ016425</name>
</gene>
<dbReference type="OMA" id="LIHQRGQ"/>
<dbReference type="OrthoDB" id="8045273at2759"/>
<evidence type="ECO:0000313" key="3">
    <source>
        <dbReference type="Proteomes" id="UP000002320"/>
    </source>
</evidence>
<dbReference type="eggNOG" id="ENOG502T8EY">
    <property type="taxonomic scope" value="Eukaryota"/>
</dbReference>
<evidence type="ECO:0000313" key="2">
    <source>
        <dbReference type="EnsemblMetazoa" id="CPIJ016425-PA"/>
    </source>
</evidence>
<dbReference type="AlphaFoldDB" id="B0XA10"/>
<dbReference type="VEuPathDB" id="VectorBase:CQUJHB015872"/>
<accession>B0XA10</accession>
<organism>
    <name type="scientific">Culex quinquefasciatus</name>
    <name type="common">Southern house mosquito</name>
    <name type="synonym">Culex pungens</name>
    <dbReference type="NCBI Taxonomy" id="7176"/>
    <lineage>
        <taxon>Eukaryota</taxon>
        <taxon>Metazoa</taxon>
        <taxon>Ecdysozoa</taxon>
        <taxon>Arthropoda</taxon>
        <taxon>Hexapoda</taxon>
        <taxon>Insecta</taxon>
        <taxon>Pterygota</taxon>
        <taxon>Neoptera</taxon>
        <taxon>Endopterygota</taxon>
        <taxon>Diptera</taxon>
        <taxon>Nematocera</taxon>
        <taxon>Culicoidea</taxon>
        <taxon>Culicidae</taxon>
        <taxon>Culicinae</taxon>
        <taxon>Culicini</taxon>
        <taxon>Culex</taxon>
        <taxon>Culex</taxon>
    </lineage>
</organism>
<name>B0XA10_CULQU</name>
<dbReference type="InParanoid" id="B0XA10"/>
<dbReference type="HOGENOM" id="CLU_1483403_0_0_1"/>